<sequence length="153" mass="17255">MEQKKTNKSWLYGGVATGLAAGLIFFATNRKARTKVTTTFETISRTTGEWVEFIKENRESFVEHIRVSADRVASIVEEASDDIQTIVETSQQLKEHTFDILGTIQEAKEEFEELSSRLRGSEGPEEMIQLEEAAEGERKQLPPSDVDTDELKS</sequence>
<gene>
    <name evidence="3" type="ORF">EBO34_17875</name>
</gene>
<evidence type="ECO:0000256" key="1">
    <source>
        <dbReference type="SAM" id="MobiDB-lite"/>
    </source>
</evidence>
<dbReference type="AlphaFoldDB" id="A0A3M7TQT9"/>
<dbReference type="EMBL" id="RHIB01000003">
    <property type="protein sequence ID" value="RNA67059.1"/>
    <property type="molecule type" value="Genomic_DNA"/>
</dbReference>
<comment type="caution">
    <text evidence="3">The sequence shown here is derived from an EMBL/GenBank/DDBJ whole genome shotgun (WGS) entry which is preliminary data.</text>
</comment>
<reference evidence="3 4" key="1">
    <citation type="submission" date="2018-10" db="EMBL/GenBank/DDBJ databases">
        <title>Bacillus Keqinensis sp. nov., a moderately halophilic bacterium isolated from a saline-alkaline lake.</title>
        <authorList>
            <person name="Wang H."/>
        </authorList>
    </citation>
    <scope>NUCLEOTIDE SEQUENCE [LARGE SCALE GENOMIC DNA]</scope>
    <source>
        <strain evidence="3 4">KQ-3</strain>
    </source>
</reference>
<keyword evidence="2" id="KW-1133">Transmembrane helix</keyword>
<evidence type="ECO:0000313" key="3">
    <source>
        <dbReference type="EMBL" id="RNA67059.1"/>
    </source>
</evidence>
<keyword evidence="2" id="KW-0812">Transmembrane</keyword>
<name>A0A3M7TQT9_9BACI</name>
<feature type="region of interest" description="Disordered" evidence="1">
    <location>
        <begin position="132"/>
        <end position="153"/>
    </location>
</feature>
<proteinExistence type="predicted"/>
<keyword evidence="4" id="KW-1185">Reference proteome</keyword>
<dbReference type="OrthoDB" id="2863767at2"/>
<protein>
    <recommendedName>
        <fullName evidence="5">YtxH domain-containing protein</fullName>
    </recommendedName>
</protein>
<evidence type="ECO:0008006" key="5">
    <source>
        <dbReference type="Google" id="ProtNLM"/>
    </source>
</evidence>
<organism evidence="3 4">
    <name type="scientific">Alteribacter keqinensis</name>
    <dbReference type="NCBI Taxonomy" id="2483800"/>
    <lineage>
        <taxon>Bacteria</taxon>
        <taxon>Bacillati</taxon>
        <taxon>Bacillota</taxon>
        <taxon>Bacilli</taxon>
        <taxon>Bacillales</taxon>
        <taxon>Bacillaceae</taxon>
        <taxon>Alteribacter</taxon>
    </lineage>
</organism>
<evidence type="ECO:0000313" key="4">
    <source>
        <dbReference type="Proteomes" id="UP000278746"/>
    </source>
</evidence>
<evidence type="ECO:0000256" key="2">
    <source>
        <dbReference type="SAM" id="Phobius"/>
    </source>
</evidence>
<dbReference type="RefSeq" id="WP_122901124.1">
    <property type="nucleotide sequence ID" value="NZ_RHIB01000003.1"/>
</dbReference>
<feature type="transmembrane region" description="Helical" evidence="2">
    <location>
        <begin position="9"/>
        <end position="27"/>
    </location>
</feature>
<dbReference type="Proteomes" id="UP000278746">
    <property type="component" value="Unassembled WGS sequence"/>
</dbReference>
<keyword evidence="2" id="KW-0472">Membrane</keyword>
<accession>A0A3M7TQT9</accession>